<evidence type="ECO:0000256" key="2">
    <source>
        <dbReference type="SAM" id="Phobius"/>
    </source>
</evidence>
<organism evidence="3 4">
    <name type="scientific">Actinomadura coerulea</name>
    <dbReference type="NCBI Taxonomy" id="46159"/>
    <lineage>
        <taxon>Bacteria</taxon>
        <taxon>Bacillati</taxon>
        <taxon>Actinomycetota</taxon>
        <taxon>Actinomycetes</taxon>
        <taxon>Streptosporangiales</taxon>
        <taxon>Thermomonosporaceae</taxon>
        <taxon>Actinomadura</taxon>
    </lineage>
</organism>
<keyword evidence="4" id="KW-1185">Reference proteome</keyword>
<dbReference type="AlphaFoldDB" id="A0A7X0L212"/>
<evidence type="ECO:0000313" key="4">
    <source>
        <dbReference type="Proteomes" id="UP000546324"/>
    </source>
</evidence>
<accession>A0A7X0L212</accession>
<keyword evidence="2" id="KW-0472">Membrane</keyword>
<proteinExistence type="predicted"/>
<protein>
    <submittedName>
        <fullName evidence="3">Uncharacterized protein</fullName>
    </submittedName>
</protein>
<dbReference type="RefSeq" id="WP_185029995.1">
    <property type="nucleotide sequence ID" value="NZ_JACHMQ010000001.1"/>
</dbReference>
<reference evidence="3 4" key="1">
    <citation type="submission" date="2020-08" db="EMBL/GenBank/DDBJ databases">
        <title>Sequencing the genomes of 1000 actinobacteria strains.</title>
        <authorList>
            <person name="Klenk H.-P."/>
        </authorList>
    </citation>
    <scope>NUCLEOTIDE SEQUENCE [LARGE SCALE GENOMIC DNA]</scope>
    <source>
        <strain evidence="3 4">DSM 43675</strain>
    </source>
</reference>
<keyword evidence="2" id="KW-0812">Transmembrane</keyword>
<name>A0A7X0L212_9ACTN</name>
<gene>
    <name evidence="3" type="ORF">BKA00_005663</name>
</gene>
<feature type="compositionally biased region" description="Low complexity" evidence="1">
    <location>
        <begin position="158"/>
        <end position="173"/>
    </location>
</feature>
<comment type="caution">
    <text evidence="3">The sequence shown here is derived from an EMBL/GenBank/DDBJ whole genome shotgun (WGS) entry which is preliminary data.</text>
</comment>
<feature type="transmembrane region" description="Helical" evidence="2">
    <location>
        <begin position="57"/>
        <end position="76"/>
    </location>
</feature>
<dbReference type="Proteomes" id="UP000546324">
    <property type="component" value="Unassembled WGS sequence"/>
</dbReference>
<evidence type="ECO:0000313" key="3">
    <source>
        <dbReference type="EMBL" id="MBB6398749.1"/>
    </source>
</evidence>
<evidence type="ECO:0000256" key="1">
    <source>
        <dbReference type="SAM" id="MobiDB-lite"/>
    </source>
</evidence>
<feature type="region of interest" description="Disordered" evidence="1">
    <location>
        <begin position="84"/>
        <end position="187"/>
    </location>
</feature>
<feature type="compositionally biased region" description="Low complexity" evidence="1">
    <location>
        <begin position="121"/>
        <end position="148"/>
    </location>
</feature>
<dbReference type="EMBL" id="JACHMQ010000001">
    <property type="protein sequence ID" value="MBB6398749.1"/>
    <property type="molecule type" value="Genomic_DNA"/>
</dbReference>
<keyword evidence="2" id="KW-1133">Transmembrane helix</keyword>
<sequence length="187" mass="18337">MIGNASHDRDELLVTGLAPVAPPPTRPIAEPVPLDEAEAAPVFVDASGWRARIGRRLGLLVGAVLLVFLGALGLGLTTGADVPLTPWSEPSAQPRVKTNRPGAPAGQAGERAPSARPRPTGPAAGSPRSPAVPAGPGASAAPAASSAPGAPPAPAAPPAATATSTTTSAPGRSQATPPAWGHKKKSG</sequence>